<feature type="transmembrane region" description="Helical" evidence="1">
    <location>
        <begin position="29"/>
        <end position="47"/>
    </location>
</feature>
<organism evidence="2 3">
    <name type="scientific">Bacillus atrophaeus (strain 1942)</name>
    <dbReference type="NCBI Taxonomy" id="720555"/>
    <lineage>
        <taxon>Bacteria</taxon>
        <taxon>Bacillati</taxon>
        <taxon>Bacillota</taxon>
        <taxon>Bacilli</taxon>
        <taxon>Bacillales</taxon>
        <taxon>Bacillaceae</taxon>
        <taxon>Bacillus</taxon>
    </lineage>
</organism>
<feature type="transmembrane region" description="Helical" evidence="1">
    <location>
        <begin position="59"/>
        <end position="80"/>
    </location>
</feature>
<evidence type="ECO:0000256" key="1">
    <source>
        <dbReference type="SAM" id="Phobius"/>
    </source>
</evidence>
<dbReference type="EMBL" id="CP002207">
    <property type="protein sequence ID" value="ADP34990.1"/>
    <property type="molecule type" value="Genomic_DNA"/>
</dbReference>
<gene>
    <name evidence="2" type="ordered locus">BATR1942_20375</name>
</gene>
<keyword evidence="1" id="KW-0812">Transmembrane</keyword>
<keyword evidence="1" id="KW-0472">Membrane</keyword>
<protein>
    <recommendedName>
        <fullName evidence="4">DUF3147 family protein</fullName>
    </recommendedName>
</protein>
<proteinExistence type="predicted"/>
<accession>A0ABM5M4B4</accession>
<reference evidence="2 3" key="1">
    <citation type="journal article" date="2011" name="Front. Microbiol.">
        <title>Genomic signatures of strain selection and enhancement in Bacillus atrophaeus var. globigii, a historical biowarfare simulant.</title>
        <authorList>
            <person name="Gibbons H.S."/>
            <person name="Broomall S.M."/>
            <person name="McNew L.A."/>
            <person name="Daligault H."/>
            <person name="Chapman C."/>
            <person name="Bruce D."/>
            <person name="Karavis M."/>
            <person name="Krepps M."/>
            <person name="McGregor P.A."/>
            <person name="Hong C."/>
            <person name="Park K.H."/>
            <person name="Akmal A."/>
            <person name="Feldman A."/>
            <person name="Lin J.S."/>
            <person name="Chang W.E."/>
            <person name="Higgs B.W."/>
            <person name="Demirev P."/>
            <person name="Lindquist J."/>
            <person name="Liem A."/>
            <person name="Fochler E."/>
            <person name="Read T.D."/>
            <person name="Tapia R."/>
            <person name="Johnson S."/>
            <person name="Bishop-Lilly K.A."/>
            <person name="Detter C."/>
            <person name="Han C."/>
            <person name="Sozhamannan S."/>
            <person name="Rosenzweig C.N."/>
            <person name="Skowronski E.W."/>
        </authorList>
    </citation>
    <scope>NUCLEOTIDE SEQUENCE [LARGE SCALE GENOMIC DNA]</scope>
    <source>
        <strain evidence="2 3">1942</strain>
    </source>
</reference>
<evidence type="ECO:0000313" key="2">
    <source>
        <dbReference type="EMBL" id="ADP34990.1"/>
    </source>
</evidence>
<evidence type="ECO:0008006" key="4">
    <source>
        <dbReference type="Google" id="ProtNLM"/>
    </source>
</evidence>
<dbReference type="NCBIfam" id="NF006750">
    <property type="entry name" value="PRK09272.1-3"/>
    <property type="match status" value="1"/>
</dbReference>
<dbReference type="Proteomes" id="UP000006867">
    <property type="component" value="Chromosome"/>
</dbReference>
<evidence type="ECO:0000313" key="3">
    <source>
        <dbReference type="Proteomes" id="UP000006867"/>
    </source>
</evidence>
<sequence>MAAVSKILVSALLIGLISGISKKYPAIGGMIAALPLLSLLSLFWMRVQGEETETLSRFALGVLFGLPATICLLVTLALLLRASMPFFLSVCLSIVGWAAFLLVQQAVFKYFLN</sequence>
<name>A0ABM5M4B4_BACA1</name>
<feature type="transmembrane region" description="Helical" evidence="1">
    <location>
        <begin position="86"/>
        <end position="112"/>
    </location>
</feature>
<keyword evidence="3" id="KW-1185">Reference proteome</keyword>
<dbReference type="RefSeq" id="WP_013390751.1">
    <property type="nucleotide sequence ID" value="NC_014639.1"/>
</dbReference>
<keyword evidence="1" id="KW-1133">Transmembrane helix</keyword>